<evidence type="ECO:0000313" key="6">
    <source>
        <dbReference type="Proteomes" id="UP000274756"/>
    </source>
</evidence>
<feature type="compositionally biased region" description="Polar residues" evidence="2">
    <location>
        <begin position="73"/>
        <end position="84"/>
    </location>
</feature>
<feature type="region of interest" description="Disordered" evidence="2">
    <location>
        <begin position="184"/>
        <end position="206"/>
    </location>
</feature>
<evidence type="ECO:0000313" key="4">
    <source>
        <dbReference type="EMBL" id="VDN60011.1"/>
    </source>
</evidence>
<dbReference type="GO" id="GO:0042826">
    <property type="term" value="F:histone deacetylase binding"/>
    <property type="evidence" value="ECO:0007669"/>
    <property type="project" value="TreeGrafter"/>
</dbReference>
<evidence type="ECO:0000256" key="1">
    <source>
        <dbReference type="ARBA" id="ARBA00023242"/>
    </source>
</evidence>
<dbReference type="GO" id="GO:0005654">
    <property type="term" value="C:nucleoplasm"/>
    <property type="evidence" value="ECO:0007669"/>
    <property type="project" value="TreeGrafter"/>
</dbReference>
<evidence type="ECO:0000313" key="5">
    <source>
        <dbReference type="Proteomes" id="UP000038040"/>
    </source>
</evidence>
<sequence>MDERPRSGFNDFDYNIEQAYDDGFDDEGTMDEEEMLSTDEDDVNELQLLEDDANLSLEELRERYYGRLEVDAQSVSEQSSSGDETTVAEDEVSSASDDRADIGSPAAAHHTNYFSEDDDEEYLPPDPYRKQIRIGPFFQAVIPGFANVVEEGESEDYEELLWSPHNFPEEEVESYLRRYHEMDSNSCSSTRGTDNTRSLPTTSQPYLRDDENALKGLLDANYNTSDAFSHFPFPSANAPRITAHGHSTRWNLRLPHRTVGELIHFYYIWKKTERHDMFEERIKGVQGNPNCINQNRMGSIFGLKYLVFSDHMGSLIDHFGHVAGDATSILSSSVRVISSVAHDNLNVSLSKERINGW</sequence>
<dbReference type="InterPro" id="IPR040138">
    <property type="entry name" value="MIER/MTA"/>
</dbReference>
<accession>A0A0N4UIC3</accession>
<dbReference type="SMART" id="SM01189">
    <property type="entry name" value="ELM2"/>
    <property type="match status" value="1"/>
</dbReference>
<dbReference type="GO" id="GO:0003714">
    <property type="term" value="F:transcription corepressor activity"/>
    <property type="evidence" value="ECO:0007669"/>
    <property type="project" value="TreeGrafter"/>
</dbReference>
<dbReference type="Gene3D" id="1.10.10.60">
    <property type="entry name" value="Homeodomain-like"/>
    <property type="match status" value="1"/>
</dbReference>
<dbReference type="InterPro" id="IPR000949">
    <property type="entry name" value="ELM2_dom"/>
</dbReference>
<dbReference type="WBParaSite" id="DME_0000734801-mRNA-1">
    <property type="protein sequence ID" value="DME_0000734801-mRNA-1"/>
    <property type="gene ID" value="DME_0000734801"/>
</dbReference>
<dbReference type="EMBL" id="UYYG01001198">
    <property type="protein sequence ID" value="VDN60011.1"/>
    <property type="molecule type" value="Genomic_DNA"/>
</dbReference>
<reference evidence="7" key="1">
    <citation type="submission" date="2017-02" db="UniProtKB">
        <authorList>
            <consortium name="WormBaseParasite"/>
        </authorList>
    </citation>
    <scope>IDENTIFICATION</scope>
</reference>
<dbReference type="STRING" id="318479.A0A0N4UIC3"/>
<keyword evidence="6" id="KW-1185">Reference proteome</keyword>
<evidence type="ECO:0000313" key="7">
    <source>
        <dbReference type="WBParaSite" id="DME_0000734801-mRNA-1"/>
    </source>
</evidence>
<dbReference type="PANTHER" id="PTHR10865:SF28">
    <property type="entry name" value="ELM2 DOMAIN-CONTAINING PROTEIN"/>
    <property type="match status" value="1"/>
</dbReference>
<proteinExistence type="predicted"/>
<dbReference type="Gene3D" id="4.10.1240.50">
    <property type="match status" value="1"/>
</dbReference>
<dbReference type="PROSITE" id="PS51156">
    <property type="entry name" value="ELM2"/>
    <property type="match status" value="1"/>
</dbReference>
<dbReference type="GO" id="GO:0000122">
    <property type="term" value="P:negative regulation of transcription by RNA polymerase II"/>
    <property type="evidence" value="ECO:0007669"/>
    <property type="project" value="TreeGrafter"/>
</dbReference>
<feature type="compositionally biased region" description="Polar residues" evidence="2">
    <location>
        <begin position="184"/>
        <end position="205"/>
    </location>
</feature>
<feature type="domain" description="ELM2" evidence="3">
    <location>
        <begin position="130"/>
        <end position="235"/>
    </location>
</feature>
<keyword evidence="1" id="KW-0539">Nucleus</keyword>
<dbReference type="Proteomes" id="UP000038040">
    <property type="component" value="Unplaced"/>
</dbReference>
<evidence type="ECO:0000256" key="2">
    <source>
        <dbReference type="SAM" id="MobiDB-lite"/>
    </source>
</evidence>
<dbReference type="Proteomes" id="UP000274756">
    <property type="component" value="Unassembled WGS sequence"/>
</dbReference>
<dbReference type="OrthoDB" id="5916873at2759"/>
<dbReference type="Pfam" id="PF01448">
    <property type="entry name" value="ELM2"/>
    <property type="match status" value="1"/>
</dbReference>
<feature type="region of interest" description="Disordered" evidence="2">
    <location>
        <begin position="1"/>
        <end position="44"/>
    </location>
</feature>
<protein>
    <submittedName>
        <fullName evidence="7">ELM2 domain-containing protein</fullName>
    </submittedName>
</protein>
<evidence type="ECO:0000259" key="3">
    <source>
        <dbReference type="PROSITE" id="PS51156"/>
    </source>
</evidence>
<feature type="compositionally biased region" description="Acidic residues" evidence="2">
    <location>
        <begin position="19"/>
        <end position="44"/>
    </location>
</feature>
<name>A0A0N4UIC3_DRAME</name>
<feature type="region of interest" description="Disordered" evidence="2">
    <location>
        <begin position="68"/>
        <end position="128"/>
    </location>
</feature>
<reference evidence="4 6" key="2">
    <citation type="submission" date="2018-11" db="EMBL/GenBank/DDBJ databases">
        <authorList>
            <consortium name="Pathogen Informatics"/>
        </authorList>
    </citation>
    <scope>NUCLEOTIDE SEQUENCE [LARGE SCALE GENOMIC DNA]</scope>
</reference>
<organism evidence="5 7">
    <name type="scientific">Dracunculus medinensis</name>
    <name type="common">Guinea worm</name>
    <dbReference type="NCBI Taxonomy" id="318479"/>
    <lineage>
        <taxon>Eukaryota</taxon>
        <taxon>Metazoa</taxon>
        <taxon>Ecdysozoa</taxon>
        <taxon>Nematoda</taxon>
        <taxon>Chromadorea</taxon>
        <taxon>Rhabditida</taxon>
        <taxon>Spirurina</taxon>
        <taxon>Dracunculoidea</taxon>
        <taxon>Dracunculidae</taxon>
        <taxon>Dracunculus</taxon>
    </lineage>
</organism>
<gene>
    <name evidence="4" type="ORF">DME_LOCUS9984</name>
</gene>
<dbReference type="PANTHER" id="PTHR10865">
    <property type="entry name" value="METASTASIS-ASSOCIATED PROTEIN AND MESODERM INDUCTION EARLY RESPONSE PROTEIN"/>
    <property type="match status" value="1"/>
</dbReference>
<dbReference type="AlphaFoldDB" id="A0A0N4UIC3"/>